<evidence type="ECO:0000313" key="3">
    <source>
        <dbReference type="EMBL" id="QBZ96675.1"/>
    </source>
</evidence>
<dbReference type="InterPro" id="IPR046535">
    <property type="entry name" value="DUF6600"/>
</dbReference>
<dbReference type="Pfam" id="PF20245">
    <property type="entry name" value="DUF6600"/>
    <property type="match status" value="1"/>
</dbReference>
<dbReference type="OrthoDB" id="5485224at2"/>
<evidence type="ECO:0000256" key="2">
    <source>
        <dbReference type="SAM" id="SignalP"/>
    </source>
</evidence>
<dbReference type="Proteomes" id="UP000296862">
    <property type="component" value="Chromosome"/>
</dbReference>
<dbReference type="RefSeq" id="WP_136150675.1">
    <property type="nucleotide sequence ID" value="NZ_CP038810.1"/>
</dbReference>
<feature type="chain" id="PRO_5020608081" description="YXWGXW repeat-containing protein" evidence="2">
    <location>
        <begin position="27"/>
        <end position="358"/>
    </location>
</feature>
<accession>A0A4P7PQM7</accession>
<dbReference type="KEGG" id="fsn:GS03_00152"/>
<protein>
    <recommendedName>
        <fullName evidence="5">YXWGXW repeat-containing protein</fullName>
    </recommendedName>
</protein>
<evidence type="ECO:0000256" key="1">
    <source>
        <dbReference type="SAM" id="MobiDB-lite"/>
    </source>
</evidence>
<reference evidence="3 4" key="1">
    <citation type="submission" date="2019-04" db="EMBL/GenBank/DDBJ databases">
        <title>Flavobacterium sp. GS03.</title>
        <authorList>
            <person name="Kim H."/>
        </authorList>
    </citation>
    <scope>NUCLEOTIDE SEQUENCE [LARGE SCALE GENOMIC DNA]</scope>
    <source>
        <strain evidence="3 4">GS03</strain>
    </source>
</reference>
<feature type="signal peptide" evidence="2">
    <location>
        <begin position="1"/>
        <end position="26"/>
    </location>
</feature>
<sequence>MKTFYKISLFLLLLHFTLLLPQRNTAQTSVSFQVFYDNLSPYGSWMQTSAYGYVWIPRVAVGFSPYHTGGYWVYTDYGWTWYSNYAWGWAPFHYGRWYYDPYYGWVWVPDDEWGPAWVCWRTSPDYYGWAPMGPGVTISVAYSSGYSVPYNHWTFVRHRDFGRNNVSNYYVANTRNNTIIRNTTIINNVRSDNRHNVRYAAGPDRGDVQKRTGRNVAAMTIRERTAPGQQSSRSEMNLYRPEVRRGNAKPSRITEGRDIKAANNLDPAKRNRPDKQPALPRNNRVDNAPIANPSKGVIQQRNMENSRRNAPSKPQPRVNPLDNSGPVNIPQRQNIPHRPDLPRNLPRGHQNLPIEKVL</sequence>
<keyword evidence="4" id="KW-1185">Reference proteome</keyword>
<feature type="compositionally biased region" description="Polar residues" evidence="1">
    <location>
        <begin position="321"/>
        <end position="334"/>
    </location>
</feature>
<dbReference type="EMBL" id="CP038810">
    <property type="protein sequence ID" value="QBZ96675.1"/>
    <property type="molecule type" value="Genomic_DNA"/>
</dbReference>
<name>A0A4P7PQM7_9FLAO</name>
<feature type="region of interest" description="Disordered" evidence="1">
    <location>
        <begin position="222"/>
        <end position="358"/>
    </location>
</feature>
<organism evidence="3 4">
    <name type="scientific">Flavobacterium sangjuense</name>
    <dbReference type="NCBI Taxonomy" id="2518177"/>
    <lineage>
        <taxon>Bacteria</taxon>
        <taxon>Pseudomonadati</taxon>
        <taxon>Bacteroidota</taxon>
        <taxon>Flavobacteriia</taxon>
        <taxon>Flavobacteriales</taxon>
        <taxon>Flavobacteriaceae</taxon>
        <taxon>Flavobacterium</taxon>
    </lineage>
</organism>
<keyword evidence="2" id="KW-0732">Signal</keyword>
<evidence type="ECO:0000313" key="4">
    <source>
        <dbReference type="Proteomes" id="UP000296862"/>
    </source>
</evidence>
<evidence type="ECO:0008006" key="5">
    <source>
        <dbReference type="Google" id="ProtNLM"/>
    </source>
</evidence>
<proteinExistence type="predicted"/>
<dbReference type="AlphaFoldDB" id="A0A4P7PQM7"/>
<gene>
    <name evidence="3" type="ORF">GS03_00152</name>
</gene>